<organism evidence="6 7">
    <name type="scientific">Vibrio tritonius</name>
    <dbReference type="NCBI Taxonomy" id="1435069"/>
    <lineage>
        <taxon>Bacteria</taxon>
        <taxon>Pseudomonadati</taxon>
        <taxon>Pseudomonadota</taxon>
        <taxon>Gammaproteobacteria</taxon>
        <taxon>Vibrionales</taxon>
        <taxon>Vibrionaceae</taxon>
        <taxon>Vibrio</taxon>
    </lineage>
</organism>
<evidence type="ECO:0000259" key="5">
    <source>
        <dbReference type="PROSITE" id="PS01124"/>
    </source>
</evidence>
<evidence type="ECO:0000256" key="4">
    <source>
        <dbReference type="ARBA" id="ARBA00023163"/>
    </source>
</evidence>
<name>A0ABS7YPQ0_9VIBR</name>
<evidence type="ECO:0000256" key="3">
    <source>
        <dbReference type="ARBA" id="ARBA00023159"/>
    </source>
</evidence>
<dbReference type="InterPro" id="IPR003313">
    <property type="entry name" value="AraC-bd"/>
</dbReference>
<keyword evidence="4" id="KW-0804">Transcription</keyword>
<dbReference type="PRINTS" id="PR00032">
    <property type="entry name" value="HTHARAC"/>
</dbReference>
<dbReference type="PANTHER" id="PTHR46796">
    <property type="entry name" value="HTH-TYPE TRANSCRIPTIONAL ACTIVATOR RHAS-RELATED"/>
    <property type="match status" value="1"/>
</dbReference>
<dbReference type="EMBL" id="JAIWIU010000115">
    <property type="protein sequence ID" value="MCA2017650.1"/>
    <property type="molecule type" value="Genomic_DNA"/>
</dbReference>
<keyword evidence="2" id="KW-0238">DNA-binding</keyword>
<evidence type="ECO:0000256" key="2">
    <source>
        <dbReference type="ARBA" id="ARBA00023125"/>
    </source>
</evidence>
<comment type="caution">
    <text evidence="6">The sequence shown here is derived from an EMBL/GenBank/DDBJ whole genome shotgun (WGS) entry which is preliminary data.</text>
</comment>
<dbReference type="SUPFAM" id="SSF51215">
    <property type="entry name" value="Regulatory protein AraC"/>
    <property type="match status" value="1"/>
</dbReference>
<dbReference type="InterPro" id="IPR009057">
    <property type="entry name" value="Homeodomain-like_sf"/>
</dbReference>
<dbReference type="InterPro" id="IPR037923">
    <property type="entry name" value="HTH-like"/>
</dbReference>
<dbReference type="SMART" id="SM00342">
    <property type="entry name" value="HTH_ARAC"/>
    <property type="match status" value="1"/>
</dbReference>
<feature type="domain" description="HTH araC/xylS-type" evidence="5">
    <location>
        <begin position="171"/>
        <end position="266"/>
    </location>
</feature>
<proteinExistence type="predicted"/>
<dbReference type="InterPro" id="IPR020449">
    <property type="entry name" value="Tscrpt_reg_AraC-type_HTH"/>
</dbReference>
<dbReference type="PROSITE" id="PS01124">
    <property type="entry name" value="HTH_ARAC_FAMILY_2"/>
    <property type="match status" value="1"/>
</dbReference>
<dbReference type="PANTHER" id="PTHR46796:SF11">
    <property type="entry name" value="TRANSCRIPTIONAL REGULATOR-RELATED"/>
    <property type="match status" value="1"/>
</dbReference>
<dbReference type="Gene3D" id="1.10.10.60">
    <property type="entry name" value="Homeodomain-like"/>
    <property type="match status" value="1"/>
</dbReference>
<evidence type="ECO:0000256" key="1">
    <source>
        <dbReference type="ARBA" id="ARBA00023015"/>
    </source>
</evidence>
<keyword evidence="7" id="KW-1185">Reference proteome</keyword>
<dbReference type="Proteomes" id="UP001199044">
    <property type="component" value="Unassembled WGS sequence"/>
</dbReference>
<keyword evidence="3" id="KW-0010">Activator</keyword>
<dbReference type="Pfam" id="PF12833">
    <property type="entry name" value="HTH_18"/>
    <property type="match status" value="1"/>
</dbReference>
<gene>
    <name evidence="6" type="ORF">LDJ79_16115</name>
</gene>
<sequence length="266" mass="30359">MDQVNYLSTEDDAISLIEGNYEKFAFSRHYHLDYHFGLITNGKQKFQYRGTQYCAGEGEIIIMPPDELHDGHSVLDTGYQVRVFSIIPDWFNTQLDLTSPSDMVSFQSSIVRDPELFAKLAATHQLLGHHCGDICQLAQDCLPLEGFGDLIERYGLIQPKMPHHLGKKTLDSLREYLMAHLDQPIRLKQLADICHLTPTQFQRHFKATTGMTPYAWLSRLRLEQAMKLLKSKVAGTDVALQVGFYDQAHFSKAFKHSFGVRPSDVR</sequence>
<evidence type="ECO:0000313" key="7">
    <source>
        <dbReference type="Proteomes" id="UP001199044"/>
    </source>
</evidence>
<dbReference type="InterPro" id="IPR050204">
    <property type="entry name" value="AraC_XylS_family_regulators"/>
</dbReference>
<dbReference type="SUPFAM" id="SSF46689">
    <property type="entry name" value="Homeodomain-like"/>
    <property type="match status" value="2"/>
</dbReference>
<dbReference type="InterPro" id="IPR018060">
    <property type="entry name" value="HTH_AraC"/>
</dbReference>
<reference evidence="7" key="1">
    <citation type="submission" date="2023-07" db="EMBL/GenBank/DDBJ databases">
        <title>Molecular identification of indigenous halophilic bacteria isolated from red sea cost, biodegradation of synthetic dyes and assessment of degraded metabolite toxicity.</title>
        <authorList>
            <person name="Chaieb K."/>
            <person name="Altayb H.N."/>
        </authorList>
    </citation>
    <scope>NUCLEOTIDE SEQUENCE [LARGE SCALE GENOMIC DNA]</scope>
    <source>
        <strain evidence="7">K20</strain>
    </source>
</reference>
<accession>A0ABS7YPQ0</accession>
<dbReference type="RefSeq" id="WP_225251311.1">
    <property type="nucleotide sequence ID" value="NZ_JAIWIU010000115.1"/>
</dbReference>
<keyword evidence="1" id="KW-0805">Transcription regulation</keyword>
<evidence type="ECO:0000313" key="6">
    <source>
        <dbReference type="EMBL" id="MCA2017650.1"/>
    </source>
</evidence>
<dbReference type="Pfam" id="PF02311">
    <property type="entry name" value="AraC_binding"/>
    <property type="match status" value="1"/>
</dbReference>
<protein>
    <submittedName>
        <fullName evidence="6">AraC family transcriptional regulator</fullName>
    </submittedName>
</protein>